<feature type="region of interest" description="Disordered" evidence="1">
    <location>
        <begin position="199"/>
        <end position="236"/>
    </location>
</feature>
<keyword evidence="2" id="KW-1133">Transmembrane helix</keyword>
<evidence type="ECO:0000313" key="3">
    <source>
        <dbReference type="EMBL" id="KAK0714081.1"/>
    </source>
</evidence>
<dbReference type="RefSeq" id="XP_060295403.1">
    <property type="nucleotide sequence ID" value="XM_060434719.1"/>
</dbReference>
<proteinExistence type="predicted"/>
<dbReference type="AlphaFoldDB" id="A0AA40DUW9"/>
<accession>A0AA40DUW9</accession>
<keyword evidence="2" id="KW-0472">Membrane</keyword>
<evidence type="ECO:0000256" key="1">
    <source>
        <dbReference type="SAM" id="MobiDB-lite"/>
    </source>
</evidence>
<evidence type="ECO:0000256" key="2">
    <source>
        <dbReference type="SAM" id="Phobius"/>
    </source>
</evidence>
<dbReference type="Proteomes" id="UP001172101">
    <property type="component" value="Unassembled WGS sequence"/>
</dbReference>
<dbReference type="EMBL" id="JAUIRO010000005">
    <property type="protein sequence ID" value="KAK0714081.1"/>
    <property type="molecule type" value="Genomic_DNA"/>
</dbReference>
<reference evidence="3" key="1">
    <citation type="submission" date="2023-06" db="EMBL/GenBank/DDBJ databases">
        <title>Genome-scale phylogeny and comparative genomics of the fungal order Sordariales.</title>
        <authorList>
            <consortium name="Lawrence Berkeley National Laboratory"/>
            <person name="Hensen N."/>
            <person name="Bonometti L."/>
            <person name="Westerberg I."/>
            <person name="Brannstrom I.O."/>
            <person name="Guillou S."/>
            <person name="Cros-Aarteil S."/>
            <person name="Calhoun S."/>
            <person name="Haridas S."/>
            <person name="Kuo A."/>
            <person name="Mondo S."/>
            <person name="Pangilinan J."/>
            <person name="Riley R."/>
            <person name="LaButti K."/>
            <person name="Andreopoulos B."/>
            <person name="Lipzen A."/>
            <person name="Chen C."/>
            <person name="Yanf M."/>
            <person name="Daum C."/>
            <person name="Ng V."/>
            <person name="Clum A."/>
            <person name="Steindorff A."/>
            <person name="Ohm R."/>
            <person name="Martin F."/>
            <person name="Silar P."/>
            <person name="Natvig D."/>
            <person name="Lalanne C."/>
            <person name="Gautier V."/>
            <person name="Ament-velasquez S.L."/>
            <person name="Kruys A."/>
            <person name="Hutchinson M.I."/>
            <person name="Powell A.J."/>
            <person name="Barry K."/>
            <person name="Miller A.N."/>
            <person name="Grigoriev I.V."/>
            <person name="Debuchy R."/>
            <person name="Gladieux P."/>
            <person name="Thoren M.H."/>
            <person name="Johannesson H."/>
        </authorList>
    </citation>
    <scope>NUCLEOTIDE SEQUENCE</scope>
    <source>
        <strain evidence="3">SMH2392-1A</strain>
    </source>
</reference>
<organism evidence="3 4">
    <name type="scientific">Lasiosphaeria miniovina</name>
    <dbReference type="NCBI Taxonomy" id="1954250"/>
    <lineage>
        <taxon>Eukaryota</taxon>
        <taxon>Fungi</taxon>
        <taxon>Dikarya</taxon>
        <taxon>Ascomycota</taxon>
        <taxon>Pezizomycotina</taxon>
        <taxon>Sordariomycetes</taxon>
        <taxon>Sordariomycetidae</taxon>
        <taxon>Sordariales</taxon>
        <taxon>Lasiosphaeriaceae</taxon>
        <taxon>Lasiosphaeria</taxon>
    </lineage>
</organism>
<sequence>MSSHADPQPLSGDSLLGIGITAALLLFIILPIFDSKTGIELQERNISCNSTAILQSAQRAAATISNACALLWNLLHQITMLTASLVTSVCHIAVLGTRYYSNMLETDHNDPSETTQASTKDSILGSSGGAISHVLCVVVATGLAPPLRGCETRLFITLRRQLLEFYGPRPSLAAPVAREAKPVADAQSGRGDNALAVAAPEPSEQTSNEMTETATPSVNKLTRTRGTSRNMRAGGRTDDTRMATISARKSSLGVAASPTAMCGGRVILPDPKRRPAAPGRGRRRSNRIKLPGFDLDSRIYESFPPLEQEQEQEEDVQEV</sequence>
<feature type="compositionally biased region" description="Polar residues" evidence="1">
    <location>
        <begin position="203"/>
        <end position="230"/>
    </location>
</feature>
<keyword evidence="2" id="KW-0812">Transmembrane</keyword>
<keyword evidence="4" id="KW-1185">Reference proteome</keyword>
<feature type="region of interest" description="Disordered" evidence="1">
    <location>
        <begin position="269"/>
        <end position="296"/>
    </location>
</feature>
<feature type="transmembrane region" description="Helical" evidence="2">
    <location>
        <begin position="15"/>
        <end position="33"/>
    </location>
</feature>
<protein>
    <submittedName>
        <fullName evidence="3">Uncharacterized protein</fullName>
    </submittedName>
</protein>
<comment type="caution">
    <text evidence="3">The sequence shown here is derived from an EMBL/GenBank/DDBJ whole genome shotgun (WGS) entry which is preliminary data.</text>
</comment>
<evidence type="ECO:0000313" key="4">
    <source>
        <dbReference type="Proteomes" id="UP001172101"/>
    </source>
</evidence>
<dbReference type="GeneID" id="85317989"/>
<name>A0AA40DUW9_9PEZI</name>
<gene>
    <name evidence="3" type="ORF">B0T26DRAFT_384591</name>
</gene>